<sequence>MKRFLLLLVITFLVHSCARVGSPVGGPKDTLAPKFLRSNIDTTRVNVPRDIKELRLDFDEYVTLKDISKNLIISPPIKSIKRILPSNIANKYVLIQWADTLQANTTYNFNFGNSIIDNNEGNALPYYNFAFSTGDKLDDLYISGEVKDALAIKKDASSTENKLVVGLYQVKDTINYKQKPYYITKVDMDGYYELNYLSPGKYKIVAFEDENGNSVYDAGKEKIGFQKEEINIEKSISGLNLKVYPSKKPVKYKEMKEFPGGVLMMFEGNPDDVKVLSINENLQDIKVTHNVKSDSINIWFDAVKNKVGQTATENLKFSYDTGAKKDTVSVFYKYNTKNSMEINSDNGGGMLPPNSDFKIRSNYYIDKINTEKWSLKTEGDSLNTIPFTAKISEKNPYQITIKSDFQTGKKYQLTVPKETVSSFYSKVSVSKRFDFEQDKVENYGRVVFSLQNAPTTSYWIQLLDNAGKIIYQKYAKGDKVTFDILKPGEYITRILVDNNENQYWDETDFQNEIFAEDVYTYYKLLLVRPLWDTNEVWDLKDTRALGDVKSSKAPANSNSTVLPKSNIDEKVLQSPTQNSNNKDGSVRSGDAILTPVK</sequence>
<feature type="domain" description="SbsA Ig-like" evidence="4">
    <location>
        <begin position="29"/>
        <end position="133"/>
    </location>
</feature>
<feature type="compositionally biased region" description="Polar residues" evidence="2">
    <location>
        <begin position="573"/>
        <end position="583"/>
    </location>
</feature>
<accession>A0A6N4XVI9</accession>
<dbReference type="EMBL" id="CACVBY010000060">
    <property type="protein sequence ID" value="CAA7390157.1"/>
    <property type="molecule type" value="Genomic_DNA"/>
</dbReference>
<gene>
    <name evidence="5" type="ORF">CHRY9393_02455</name>
</gene>
<proteinExistence type="predicted"/>
<organism evidence="5 6">
    <name type="scientific">Chryseobacterium fistulae</name>
    <dbReference type="NCBI Taxonomy" id="2675058"/>
    <lineage>
        <taxon>Bacteria</taxon>
        <taxon>Pseudomonadati</taxon>
        <taxon>Bacteroidota</taxon>
        <taxon>Flavobacteriia</taxon>
        <taxon>Flavobacteriales</taxon>
        <taxon>Weeksellaceae</taxon>
        <taxon>Chryseobacterium group</taxon>
        <taxon>Chryseobacterium</taxon>
    </lineage>
</organism>
<dbReference type="InterPro" id="IPR032812">
    <property type="entry name" value="SbsA_Ig"/>
</dbReference>
<name>A0A6N4XVI9_9FLAO</name>
<feature type="signal peptide" evidence="3">
    <location>
        <begin position="1"/>
        <end position="20"/>
    </location>
</feature>
<evidence type="ECO:0000313" key="6">
    <source>
        <dbReference type="Proteomes" id="UP000445309"/>
    </source>
</evidence>
<reference evidence="5 6" key="1">
    <citation type="submission" date="2020-01" db="EMBL/GenBank/DDBJ databases">
        <authorList>
            <person name="Rodrigo-Torres L."/>
            <person name="Arahal R. D."/>
            <person name="Lucena T."/>
        </authorList>
    </citation>
    <scope>NUCLEOTIDE SEQUENCE [LARGE SCALE GENOMIC DNA]</scope>
    <source>
        <strain evidence="5 6">CECT 9393</strain>
    </source>
</reference>
<evidence type="ECO:0000259" key="4">
    <source>
        <dbReference type="Pfam" id="PF13205"/>
    </source>
</evidence>
<feature type="compositionally biased region" description="Polar residues" evidence="2">
    <location>
        <begin position="553"/>
        <end position="563"/>
    </location>
</feature>
<dbReference type="Pfam" id="PF13205">
    <property type="entry name" value="Big_5"/>
    <property type="match status" value="1"/>
</dbReference>
<evidence type="ECO:0000256" key="2">
    <source>
        <dbReference type="SAM" id="MobiDB-lite"/>
    </source>
</evidence>
<dbReference type="AlphaFoldDB" id="A0A6N4XVI9"/>
<keyword evidence="1 3" id="KW-0732">Signal</keyword>
<feature type="chain" id="PRO_5026903133" description="SbsA Ig-like domain-containing protein" evidence="3">
    <location>
        <begin position="21"/>
        <end position="597"/>
    </location>
</feature>
<keyword evidence="6" id="KW-1185">Reference proteome</keyword>
<dbReference type="RefSeq" id="WP_162073527.1">
    <property type="nucleotide sequence ID" value="NZ_CACVBY010000060.1"/>
</dbReference>
<protein>
    <recommendedName>
        <fullName evidence="4">SbsA Ig-like domain-containing protein</fullName>
    </recommendedName>
</protein>
<evidence type="ECO:0000256" key="1">
    <source>
        <dbReference type="ARBA" id="ARBA00022729"/>
    </source>
</evidence>
<feature type="region of interest" description="Disordered" evidence="2">
    <location>
        <begin position="549"/>
        <end position="597"/>
    </location>
</feature>
<evidence type="ECO:0000313" key="5">
    <source>
        <dbReference type="EMBL" id="CAA7390157.1"/>
    </source>
</evidence>
<dbReference type="Proteomes" id="UP000445309">
    <property type="component" value="Unassembled WGS sequence"/>
</dbReference>
<evidence type="ECO:0000256" key="3">
    <source>
        <dbReference type="SAM" id="SignalP"/>
    </source>
</evidence>